<comment type="caution">
    <text evidence="2">The sequence shown here is derived from an EMBL/GenBank/DDBJ whole genome shotgun (WGS) entry which is preliminary data.</text>
</comment>
<protein>
    <submittedName>
        <fullName evidence="2">P-II family nitrogen regulator</fullName>
    </submittedName>
</protein>
<evidence type="ECO:0000256" key="1">
    <source>
        <dbReference type="RuleBase" id="RU003936"/>
    </source>
</evidence>
<dbReference type="RefSeq" id="WP_302244095.1">
    <property type="nucleotide sequence ID" value="NZ_JAULJQ010000004.1"/>
</dbReference>
<dbReference type="InterPro" id="IPR015867">
    <property type="entry name" value="N-reg_PII/ATP_PRibTrfase_C"/>
</dbReference>
<evidence type="ECO:0000313" key="2">
    <source>
        <dbReference type="EMBL" id="MDO2409235.1"/>
    </source>
</evidence>
<name>A0ABT8T6B5_9BACT</name>
<dbReference type="PRINTS" id="PR00340">
    <property type="entry name" value="PIIGLNB"/>
</dbReference>
<dbReference type="PROSITE" id="PS00638">
    <property type="entry name" value="PII_GLNB_CTER"/>
    <property type="match status" value="1"/>
</dbReference>
<dbReference type="SUPFAM" id="SSF54913">
    <property type="entry name" value="GlnB-like"/>
    <property type="match status" value="1"/>
</dbReference>
<gene>
    <name evidence="2" type="ORF">Q2362_03855</name>
</gene>
<dbReference type="PANTHER" id="PTHR30115">
    <property type="entry name" value="NITROGEN REGULATORY PROTEIN P-II"/>
    <property type="match status" value="1"/>
</dbReference>
<dbReference type="InterPro" id="IPR017918">
    <property type="entry name" value="N-reg_PII_CS"/>
</dbReference>
<accession>A0ABT8T6B5</accession>
<sequence>MKLITAIIRPYKLEDVRSELENIGIKGITISEVQGFGNTKGHAEHYRGVQVLVEYIPKIKVEIACSDAEYERTIEAIIKGAKTGGIGDGKIFVRNLEQVIRIRTGESGDDAI</sequence>
<evidence type="ECO:0000313" key="3">
    <source>
        <dbReference type="Proteomes" id="UP001171111"/>
    </source>
</evidence>
<dbReference type="InterPro" id="IPR011322">
    <property type="entry name" value="N-reg_PII-like_a/b"/>
</dbReference>
<keyword evidence="3" id="KW-1185">Reference proteome</keyword>
<dbReference type="EMBL" id="JAULJQ010000004">
    <property type="protein sequence ID" value="MDO2409235.1"/>
    <property type="molecule type" value="Genomic_DNA"/>
</dbReference>
<dbReference type="InterPro" id="IPR002187">
    <property type="entry name" value="N-reg_PII"/>
</dbReference>
<dbReference type="SMART" id="SM00938">
    <property type="entry name" value="P-II"/>
    <property type="match status" value="1"/>
</dbReference>
<reference evidence="2 3" key="1">
    <citation type="submission" date="2023-06" db="EMBL/GenBank/DDBJ databases">
        <title>Campylobacter magnum sp. nov., isolated from cecal contents of domestic pigs (Sus scrofa domesticus).</title>
        <authorList>
            <person name="Papic B."/>
            <person name="Gruntar I."/>
        </authorList>
    </citation>
    <scope>NUCLEOTIDE SEQUENCE [LARGE SCALE GENOMIC DNA]</scope>
    <source>
        <strain evidence="3">34484-21</strain>
    </source>
</reference>
<dbReference type="Gene3D" id="3.30.70.120">
    <property type="match status" value="1"/>
</dbReference>
<dbReference type="PANTHER" id="PTHR30115:SF11">
    <property type="entry name" value="NITROGEN REGULATORY PROTEIN P-II HOMOLOG"/>
    <property type="match status" value="1"/>
</dbReference>
<dbReference type="Proteomes" id="UP001171111">
    <property type="component" value="Unassembled WGS sequence"/>
</dbReference>
<organism evidence="2 3">
    <name type="scientific">Campylobacter magnus</name>
    <dbReference type="NCBI Taxonomy" id="3026462"/>
    <lineage>
        <taxon>Bacteria</taxon>
        <taxon>Pseudomonadati</taxon>
        <taxon>Campylobacterota</taxon>
        <taxon>Epsilonproteobacteria</taxon>
        <taxon>Campylobacterales</taxon>
        <taxon>Campylobacteraceae</taxon>
        <taxon>Campylobacter</taxon>
    </lineage>
</organism>
<dbReference type="Pfam" id="PF00543">
    <property type="entry name" value="P-II"/>
    <property type="match status" value="1"/>
</dbReference>
<dbReference type="PROSITE" id="PS51343">
    <property type="entry name" value="PII_GLNB_DOM"/>
    <property type="match status" value="1"/>
</dbReference>
<comment type="similarity">
    <text evidence="1">Belongs to the P(II) protein family.</text>
</comment>
<proteinExistence type="inferred from homology"/>